<organism evidence="4 5">
    <name type="scientific">Henosepilachna vigintioctopunctata</name>
    <dbReference type="NCBI Taxonomy" id="420089"/>
    <lineage>
        <taxon>Eukaryota</taxon>
        <taxon>Metazoa</taxon>
        <taxon>Ecdysozoa</taxon>
        <taxon>Arthropoda</taxon>
        <taxon>Hexapoda</taxon>
        <taxon>Insecta</taxon>
        <taxon>Pterygota</taxon>
        <taxon>Neoptera</taxon>
        <taxon>Endopterygota</taxon>
        <taxon>Coleoptera</taxon>
        <taxon>Polyphaga</taxon>
        <taxon>Cucujiformia</taxon>
        <taxon>Coccinelloidea</taxon>
        <taxon>Coccinellidae</taxon>
        <taxon>Epilachninae</taxon>
        <taxon>Epilachnini</taxon>
        <taxon>Henosepilachna</taxon>
    </lineage>
</organism>
<keyword evidence="3" id="KW-0808">Transferase</keyword>
<dbReference type="InterPro" id="IPR050271">
    <property type="entry name" value="UDP-glycosyltransferase"/>
</dbReference>
<keyword evidence="2" id="KW-0328">Glycosyltransferase</keyword>
<evidence type="ECO:0000256" key="3">
    <source>
        <dbReference type="ARBA" id="ARBA00022679"/>
    </source>
</evidence>
<reference evidence="4 5" key="1">
    <citation type="submission" date="2023-03" db="EMBL/GenBank/DDBJ databases">
        <title>Genome insight into feeding habits of ladybird beetles.</title>
        <authorList>
            <person name="Li H.-S."/>
            <person name="Huang Y.-H."/>
            <person name="Pang H."/>
        </authorList>
    </citation>
    <scope>NUCLEOTIDE SEQUENCE [LARGE SCALE GENOMIC DNA]</scope>
    <source>
        <strain evidence="4">SYSU_2023b</strain>
        <tissue evidence="4">Whole body</tissue>
    </source>
</reference>
<dbReference type="EMBL" id="JARQZJ010000132">
    <property type="protein sequence ID" value="KAK9892169.1"/>
    <property type="molecule type" value="Genomic_DNA"/>
</dbReference>
<evidence type="ECO:0000256" key="2">
    <source>
        <dbReference type="ARBA" id="ARBA00022676"/>
    </source>
</evidence>
<dbReference type="PANTHER" id="PTHR48043:SF145">
    <property type="entry name" value="FI06409P-RELATED"/>
    <property type="match status" value="1"/>
</dbReference>
<gene>
    <name evidence="4" type="ORF">WA026_018371</name>
</gene>
<evidence type="ECO:0000313" key="5">
    <source>
        <dbReference type="Proteomes" id="UP001431783"/>
    </source>
</evidence>
<dbReference type="AlphaFoldDB" id="A0AAW1VIG6"/>
<comment type="caution">
    <text evidence="4">The sequence shown here is derived from an EMBL/GenBank/DDBJ whole genome shotgun (WGS) entry which is preliminary data.</text>
</comment>
<evidence type="ECO:0000256" key="1">
    <source>
        <dbReference type="ARBA" id="ARBA00009995"/>
    </source>
</evidence>
<name>A0AAW1VIG6_9CUCU</name>
<dbReference type="Proteomes" id="UP001431783">
    <property type="component" value="Unassembled WGS sequence"/>
</dbReference>
<keyword evidence="5" id="KW-1185">Reference proteome</keyword>
<evidence type="ECO:0000313" key="4">
    <source>
        <dbReference type="EMBL" id="KAK9892169.1"/>
    </source>
</evidence>
<evidence type="ECO:0008006" key="6">
    <source>
        <dbReference type="Google" id="ProtNLM"/>
    </source>
</evidence>
<dbReference type="SUPFAM" id="SSF53756">
    <property type="entry name" value="UDP-Glycosyltransferase/glycogen phosphorylase"/>
    <property type="match status" value="1"/>
</dbReference>
<dbReference type="PANTHER" id="PTHR48043">
    <property type="entry name" value="EG:EG0003.4 PROTEIN-RELATED"/>
    <property type="match status" value="1"/>
</dbReference>
<dbReference type="GO" id="GO:0008194">
    <property type="term" value="F:UDP-glycosyltransferase activity"/>
    <property type="evidence" value="ECO:0007669"/>
    <property type="project" value="TreeGrafter"/>
</dbReference>
<protein>
    <recommendedName>
        <fullName evidence="6">Glucuronosyltransferase</fullName>
    </recommendedName>
</protein>
<sequence>MFFLIFILINFANSAKILTFTYFPSVSHQYVFGNLVKELSLRGHDVTFVTTNPMSDPKLKNLSEIDISAAYQLFNKYALSDITIQNYGFIYVSSTMNDFNHDAISIEMDAKGVQELLTRPDDFYDLILVEAHCTILYGLGHKFKAPVVAISSLDIISYMHGVFGNSMHPVLYPDMFSEHIGPLKRLLEKLDSLYINFMWWFTEEYYFLSRDDKLARRYFGDDMPYLRDLISEASLLLLNVNPIFSSGRPNAPNVIEYFNVHTKRNEFFPPVSMF</sequence>
<comment type="similarity">
    <text evidence="1">Belongs to the UDP-glycosyltransferase family.</text>
</comment>
<proteinExistence type="inferred from homology"/>
<accession>A0AAW1VIG6</accession>